<comment type="caution">
    <text evidence="1">The sequence shown here is derived from an EMBL/GenBank/DDBJ whole genome shotgun (WGS) entry which is preliminary data.</text>
</comment>
<proteinExistence type="predicted"/>
<evidence type="ECO:0000313" key="2">
    <source>
        <dbReference type="Proteomes" id="UP000805193"/>
    </source>
</evidence>
<name>A0AC60NVB4_IXOPE</name>
<evidence type="ECO:0000313" key="1">
    <source>
        <dbReference type="EMBL" id="KAG0411074.1"/>
    </source>
</evidence>
<gene>
    <name evidence="1" type="ORF">HPB47_011817</name>
</gene>
<dbReference type="EMBL" id="JABSTQ010011464">
    <property type="protein sequence ID" value="KAG0411074.1"/>
    <property type="molecule type" value="Genomic_DNA"/>
</dbReference>
<feature type="non-terminal residue" evidence="1">
    <location>
        <position position="1"/>
    </location>
</feature>
<protein>
    <submittedName>
        <fullName evidence="1">Uncharacterized protein</fullName>
    </submittedName>
</protein>
<organism evidence="1 2">
    <name type="scientific">Ixodes persulcatus</name>
    <name type="common">Taiga tick</name>
    <dbReference type="NCBI Taxonomy" id="34615"/>
    <lineage>
        <taxon>Eukaryota</taxon>
        <taxon>Metazoa</taxon>
        <taxon>Ecdysozoa</taxon>
        <taxon>Arthropoda</taxon>
        <taxon>Chelicerata</taxon>
        <taxon>Arachnida</taxon>
        <taxon>Acari</taxon>
        <taxon>Parasitiformes</taxon>
        <taxon>Ixodida</taxon>
        <taxon>Ixodoidea</taxon>
        <taxon>Ixodidae</taxon>
        <taxon>Ixodinae</taxon>
        <taxon>Ixodes</taxon>
    </lineage>
</organism>
<accession>A0AC60NVB4</accession>
<sequence>QLRPSSGGNEDLRRPGLRERPEVTWGGDVFSKAFGMGLEGENNVPNGEIYVHDEGIPGPFPTEPEDGEEGHRGTRVKDQGEHQTPSSVHMFKETPPEQEDETRTSFWVFCALKFLKVLAYLLTFLLVLGGAVVTRATLLFMTSQLKIPPSSPFLNSTRKICKERTLVSVYPALEEDKLYSTGVDSVQRVAWKWMLLLVLCVPELVCFLDCVKECMLRSIKMPGPKTFFLVRRRPAASERRTLDESPLLIRDVAKRSRFEFDQVFIVETLHATGLCLLVFAVLPEMDAVKGAMICNCVAIVPALLASLSHRTAHWQTALNILAFAGQITGTVIWSLGPTGVVALPAALVLVSFAWWETAANEDAPVFQMLHLAPCKRNLEECRSVVFLLMSIWKMAVLFLGMLTIEYFSTGSVGALFDQLYTSLGSHQVPVYQLRTFVEGTNIAGPALLGEEDFILSRRGVSLIVAGIHIAAGYIGYRACVFACRIDIQAVSMAFPLSLAGPATMALIVIACGARGVDVCIFDDFLPKYLFWNCPNDHLITFITNEQAWFWLLWFLGQVWITGYIWTSHNTRMAAEEAGVSLIVAGIHIAAGYIGYRACVFACRIDIQAVSMAFPLSLAGPATMALIVIACGARGVDVCFFDDFLPKYLFWNCPNDNLITFITNEQAWFWLLWFLGQVWITGYIWTSHNTRMAAEEAVDFDQIARRSSRAYNLWTEKEPYLFEANIFFDDAFQDFTDASGRKGRVINDYVRTLVATVDEAVRIVYRDDSLVLDDPLLFDTPYGGRVEWTMPGRNKLVAHFKDKTKVRHKKRWSQVMYMYYLLGHRLLEMDISVERKDIRKQNTYILALDGDINFKPEAIFYLLDLMKNNSQLGAVCGRIHPVGSGAMVWYQKFEYAVGHWLQKATEHVLGCVLCSPGCFSLFRGEAIMADNVMRTYTTKSEEARHFVQYDQGEDRWLCTLLLKQGYQVEYSAASDAYTRCPESFEEFFTQRRRWTPSTMANILDLLVDAKQIANKNQGISMLYMTYQTMLMIGTILGPGTIFLMLLGSFVSCFGVSNVTALLYNIVPVMGFTVVCFTCSQKVQIFVAQILSAAYALLMTAVVVGIALQIQEDGMASPSSIFLVATVCSFLLAALFHPREFGCIIHGLLYFVLVPSMYLLLILYSIVNLNVVSWGTREGTQTETVATDQKVQGTSKVAAALDSATTCSLGNIVTCFWCTTPKKENPGGSFRRRSQRDYPASSLQRWPGRRMPPVDEQEEEDSPVDEADSMPPHNANQDPAEIDPTSPNPQDPTHWCSDAVFKNAPQHFMGNRETEFWEQLINQFLKPEDTGSEAEKKRVEEGLKSLRNRTVSTMLLCNALYVLTILLLQYHKNRLYINWPIGETYVVRYFHVTGHVAVEHQAQHLEPIGLVFLVFFALILTLQLCGMLSHRFQTLSHVLAATLLLEPYKKRLEDEDSVDMLKRLLKLHEKPLQEDQDVDNCNLEGPTQRGNARQKSVRKVEASTLIKRGFRQGTRKMDLQSALKSMLEAAEDNASRQQDSMSSSSRPPGPHDIANVLFQRTNSARRDNRSRRSSSKSSRSAAQRTTSRGKNRPERPQLRSVLSMEEARTEGSNLRRSVSTPDSPGGSEEQVVLIKHAVFITTGLPGLSQPQRTVKPKDTALESLPRRFCQLDGGPARRADH</sequence>
<keyword evidence="2" id="KW-1185">Reference proteome</keyword>
<dbReference type="Proteomes" id="UP000805193">
    <property type="component" value="Unassembled WGS sequence"/>
</dbReference>
<reference evidence="1 2" key="1">
    <citation type="journal article" date="2020" name="Cell">
        <title>Large-Scale Comparative Analyses of Tick Genomes Elucidate Their Genetic Diversity and Vector Capacities.</title>
        <authorList>
            <consortium name="Tick Genome and Microbiome Consortium (TIGMIC)"/>
            <person name="Jia N."/>
            <person name="Wang J."/>
            <person name="Shi W."/>
            <person name="Du L."/>
            <person name="Sun Y."/>
            <person name="Zhan W."/>
            <person name="Jiang J.F."/>
            <person name="Wang Q."/>
            <person name="Zhang B."/>
            <person name="Ji P."/>
            <person name="Bell-Sakyi L."/>
            <person name="Cui X.M."/>
            <person name="Yuan T.T."/>
            <person name="Jiang B.G."/>
            <person name="Yang W.F."/>
            <person name="Lam T.T."/>
            <person name="Chang Q.C."/>
            <person name="Ding S.J."/>
            <person name="Wang X.J."/>
            <person name="Zhu J.G."/>
            <person name="Ruan X.D."/>
            <person name="Zhao L."/>
            <person name="Wei J.T."/>
            <person name="Ye R.Z."/>
            <person name="Que T.C."/>
            <person name="Du C.H."/>
            <person name="Zhou Y.H."/>
            <person name="Cheng J.X."/>
            <person name="Dai P.F."/>
            <person name="Guo W.B."/>
            <person name="Han X.H."/>
            <person name="Huang E.J."/>
            <person name="Li L.F."/>
            <person name="Wei W."/>
            <person name="Gao Y.C."/>
            <person name="Liu J.Z."/>
            <person name="Shao H.Z."/>
            <person name="Wang X."/>
            <person name="Wang C.C."/>
            <person name="Yang T.C."/>
            <person name="Huo Q.B."/>
            <person name="Li W."/>
            <person name="Chen H.Y."/>
            <person name="Chen S.E."/>
            <person name="Zhou L.G."/>
            <person name="Ni X.B."/>
            <person name="Tian J.H."/>
            <person name="Sheng Y."/>
            <person name="Liu T."/>
            <person name="Pan Y.S."/>
            <person name="Xia L.Y."/>
            <person name="Li J."/>
            <person name="Zhao F."/>
            <person name="Cao W.C."/>
        </authorList>
    </citation>
    <scope>NUCLEOTIDE SEQUENCE [LARGE SCALE GENOMIC DNA]</scope>
    <source>
        <strain evidence="1">Iper-2018</strain>
    </source>
</reference>